<feature type="domain" description="VIT" evidence="3">
    <location>
        <begin position="17"/>
        <end position="145"/>
    </location>
</feature>
<dbReference type="Proteomes" id="UP000317043">
    <property type="component" value="Unassembled WGS sequence"/>
</dbReference>
<dbReference type="OrthoDB" id="186919at2"/>
<dbReference type="Pfam" id="PF13768">
    <property type="entry name" value="VWA_3"/>
    <property type="match status" value="1"/>
</dbReference>
<feature type="compositionally biased region" description="Pro residues" evidence="1">
    <location>
        <begin position="656"/>
        <end position="676"/>
    </location>
</feature>
<dbReference type="PANTHER" id="PTHR45737">
    <property type="entry name" value="VON WILLEBRAND FACTOR A DOMAIN-CONTAINING PROTEIN 5A"/>
    <property type="match status" value="1"/>
</dbReference>
<dbReference type="InParanoid" id="A0A543AQF7"/>
<evidence type="ECO:0000259" key="2">
    <source>
        <dbReference type="PROSITE" id="PS50234"/>
    </source>
</evidence>
<evidence type="ECO:0000256" key="1">
    <source>
        <dbReference type="SAM" id="MobiDB-lite"/>
    </source>
</evidence>
<gene>
    <name evidence="4" type="ORF">FB566_0296</name>
</gene>
<sequence length="873" mass="92934">MTLHIATLARTVEPSRPDSGLGALRTEQGNLPLRGLDVNTHVTGLVARTVVTQRFHNPHSDPLEATYVFPLPERAAVTRMTMTVAGREVTAELQERGQARARYDKAIERGNRAAIAEADRADVFTMRVGNILPDENASVRLEIVGPLAWEDGQATLRIPLVVAPRYIPGRPLDRIDAGDGRAPDTDEVPDASRITPPVLLPGFPNPVELDVSVTIDPGGLELSGVESSLHTTEAETDGERTTIRIHPGERVDRDFILRFAYGHGTVDDSLITAPDADGETGTYQVTVLPPRQQAGGRPRHVVILLDRSGSMKGWKMVAARRAAARIVDTLSDDDTFAVRCFDHEIVAPPGEDTDGLTTGTDRHRYRAVEFISRIEARGGTEMSRPLIAATDLLAGTEGERTIVLVTDGQVGNEDMILAELDGRLAGIRIHVVGIDRAVNAGFLHRLCLAGRGRLELVESEDRLDVATAHIHRRIVEPVLSDVSIEVVSGELVPDSMAPARVTDVFSGVPFVAYGRYRGASPRLRLSGTDAAGRPWSTELSPQDTVDPTALGASWARTRLRDLEDTYASTSDNGQLSTLESEIVRLSLSQHVLSRFTAFVAVDSEVVNENGTMRRITQPVEYPQGWEVPQLLSGGPIQVAATSAPPMAPMGFAPSAPSGPPPAPGGPPPAFGAPPPVAGGVRSGAPTAPGAPRGAVGPRMLGRPAVQRPVRSAGIPPRDVGQALRQELQAIRATSDGSTGSEQQHRMELSDLGTRLDLIASRIAAAQFGDADAVRDRLRRLATALAECESPRPPTGSALTDLRRHAEAELTALVEILDRVIGSEGTTTSGGGDTVPPAGMGGDGTGKPQGPRHRGASSGADSFWRRPGGRGRAT</sequence>
<dbReference type="SMART" id="SM00327">
    <property type="entry name" value="VWA"/>
    <property type="match status" value="1"/>
</dbReference>
<dbReference type="EMBL" id="VFOW01000001">
    <property type="protein sequence ID" value="TQL74808.1"/>
    <property type="molecule type" value="Genomic_DNA"/>
</dbReference>
<feature type="domain" description="VWFA" evidence="2">
    <location>
        <begin position="300"/>
        <end position="478"/>
    </location>
</feature>
<organism evidence="4 5">
    <name type="scientific">Stackebrandtia endophytica</name>
    <dbReference type="NCBI Taxonomy" id="1496996"/>
    <lineage>
        <taxon>Bacteria</taxon>
        <taxon>Bacillati</taxon>
        <taxon>Actinomycetota</taxon>
        <taxon>Actinomycetes</taxon>
        <taxon>Glycomycetales</taxon>
        <taxon>Glycomycetaceae</taxon>
        <taxon>Stackebrandtia</taxon>
    </lineage>
</organism>
<keyword evidence="5" id="KW-1185">Reference proteome</keyword>
<dbReference type="SUPFAM" id="SSF53300">
    <property type="entry name" value="vWA-like"/>
    <property type="match status" value="1"/>
</dbReference>
<dbReference type="InterPro" id="IPR036465">
    <property type="entry name" value="vWFA_dom_sf"/>
</dbReference>
<dbReference type="PROSITE" id="PS51468">
    <property type="entry name" value="VIT"/>
    <property type="match status" value="1"/>
</dbReference>
<comment type="caution">
    <text evidence="4">The sequence shown here is derived from an EMBL/GenBank/DDBJ whole genome shotgun (WGS) entry which is preliminary data.</text>
</comment>
<feature type="compositionally biased region" description="Basic and acidic residues" evidence="1">
    <location>
        <begin position="174"/>
        <end position="184"/>
    </location>
</feature>
<dbReference type="PANTHER" id="PTHR45737:SF6">
    <property type="entry name" value="VON WILLEBRAND FACTOR A DOMAIN-CONTAINING PROTEIN 5A"/>
    <property type="match status" value="1"/>
</dbReference>
<feature type="compositionally biased region" description="Low complexity" evidence="1">
    <location>
        <begin position="677"/>
        <end position="697"/>
    </location>
</feature>
<feature type="region of interest" description="Disordered" evidence="1">
    <location>
        <begin position="822"/>
        <end position="873"/>
    </location>
</feature>
<dbReference type="Gene3D" id="3.40.50.410">
    <property type="entry name" value="von Willebrand factor, type A domain"/>
    <property type="match status" value="1"/>
</dbReference>
<dbReference type="InterPro" id="IPR002035">
    <property type="entry name" value="VWF_A"/>
</dbReference>
<name>A0A543AQF7_9ACTN</name>
<dbReference type="AlphaFoldDB" id="A0A543AQF7"/>
<evidence type="ECO:0000313" key="4">
    <source>
        <dbReference type="EMBL" id="TQL74808.1"/>
    </source>
</evidence>
<accession>A0A543AQF7</accession>
<dbReference type="PROSITE" id="PS50234">
    <property type="entry name" value="VWFA"/>
    <property type="match status" value="1"/>
</dbReference>
<feature type="region of interest" description="Disordered" evidence="1">
    <location>
        <begin position="647"/>
        <end position="700"/>
    </location>
</feature>
<dbReference type="Pfam" id="PF08487">
    <property type="entry name" value="VIT"/>
    <property type="match status" value="1"/>
</dbReference>
<dbReference type="SMART" id="SM00609">
    <property type="entry name" value="VIT"/>
    <property type="match status" value="1"/>
</dbReference>
<dbReference type="InterPro" id="IPR013694">
    <property type="entry name" value="VIT"/>
</dbReference>
<reference evidence="4 5" key="1">
    <citation type="submission" date="2019-06" db="EMBL/GenBank/DDBJ databases">
        <title>Sequencing the genomes of 1000 actinobacteria strains.</title>
        <authorList>
            <person name="Klenk H.-P."/>
        </authorList>
    </citation>
    <scope>NUCLEOTIDE SEQUENCE [LARGE SCALE GENOMIC DNA]</scope>
    <source>
        <strain evidence="4 5">DSM 45928</strain>
    </source>
</reference>
<dbReference type="RefSeq" id="WP_142034190.1">
    <property type="nucleotide sequence ID" value="NZ_JBHTGS010000002.1"/>
</dbReference>
<evidence type="ECO:0000313" key="5">
    <source>
        <dbReference type="Proteomes" id="UP000317043"/>
    </source>
</evidence>
<protein>
    <submittedName>
        <fullName evidence="4">Ca-activated chloride channel family protein</fullName>
    </submittedName>
</protein>
<evidence type="ECO:0000259" key="3">
    <source>
        <dbReference type="PROSITE" id="PS51468"/>
    </source>
</evidence>
<proteinExistence type="predicted"/>
<feature type="compositionally biased region" description="Gly residues" evidence="1">
    <location>
        <begin position="827"/>
        <end position="846"/>
    </location>
</feature>
<feature type="region of interest" description="Disordered" evidence="1">
    <location>
        <begin position="174"/>
        <end position="196"/>
    </location>
</feature>